<dbReference type="EMBL" id="GGEC01069690">
    <property type="protein sequence ID" value="MBX50174.1"/>
    <property type="molecule type" value="Transcribed_RNA"/>
</dbReference>
<proteinExistence type="predicted"/>
<organism evidence="1">
    <name type="scientific">Rhizophora mucronata</name>
    <name type="common">Asiatic mangrove</name>
    <dbReference type="NCBI Taxonomy" id="61149"/>
    <lineage>
        <taxon>Eukaryota</taxon>
        <taxon>Viridiplantae</taxon>
        <taxon>Streptophyta</taxon>
        <taxon>Embryophyta</taxon>
        <taxon>Tracheophyta</taxon>
        <taxon>Spermatophyta</taxon>
        <taxon>Magnoliopsida</taxon>
        <taxon>eudicotyledons</taxon>
        <taxon>Gunneridae</taxon>
        <taxon>Pentapetalae</taxon>
        <taxon>rosids</taxon>
        <taxon>fabids</taxon>
        <taxon>Malpighiales</taxon>
        <taxon>Rhizophoraceae</taxon>
        <taxon>Rhizophora</taxon>
    </lineage>
</organism>
<dbReference type="AlphaFoldDB" id="A0A2P2P5Z3"/>
<protein>
    <submittedName>
        <fullName evidence="1">Uncharacterized protein</fullName>
    </submittedName>
</protein>
<reference evidence="1" key="1">
    <citation type="submission" date="2018-02" db="EMBL/GenBank/DDBJ databases">
        <title>Rhizophora mucronata_Transcriptome.</title>
        <authorList>
            <person name="Meera S.P."/>
            <person name="Sreeshan A."/>
            <person name="Augustine A."/>
        </authorList>
    </citation>
    <scope>NUCLEOTIDE SEQUENCE</scope>
    <source>
        <tissue evidence="1">Leaf</tissue>
    </source>
</reference>
<name>A0A2P2P5Z3_RHIMU</name>
<sequence length="49" mass="5534">MCMFIVCNLVTPWHFPMSHTPTVLPGALECSDSCWATLIYILGKIKNIH</sequence>
<accession>A0A2P2P5Z3</accession>
<evidence type="ECO:0000313" key="1">
    <source>
        <dbReference type="EMBL" id="MBX50174.1"/>
    </source>
</evidence>